<name>A0AAD5X845_9FUNG</name>
<dbReference type="EMBL" id="JADGJH010003660">
    <property type="protein sequence ID" value="KAJ3089558.1"/>
    <property type="molecule type" value="Genomic_DNA"/>
</dbReference>
<feature type="non-terminal residue" evidence="1">
    <location>
        <position position="1"/>
    </location>
</feature>
<protein>
    <submittedName>
        <fullName evidence="1">Uncharacterized protein</fullName>
    </submittedName>
</protein>
<accession>A0AAD5X845</accession>
<sequence>GRNYASFEAAQNIPYELTDGNTQIVLDPLANETSFLSNVAGWDDGTDASCFMTICE</sequence>
<evidence type="ECO:0000313" key="2">
    <source>
        <dbReference type="Proteomes" id="UP001211907"/>
    </source>
</evidence>
<gene>
    <name evidence="1" type="ORF">HK100_007718</name>
</gene>
<evidence type="ECO:0000313" key="1">
    <source>
        <dbReference type="EMBL" id="KAJ3089558.1"/>
    </source>
</evidence>
<dbReference type="AlphaFoldDB" id="A0AAD5X845"/>
<dbReference type="Proteomes" id="UP001211907">
    <property type="component" value="Unassembled WGS sequence"/>
</dbReference>
<reference evidence="1" key="1">
    <citation type="submission" date="2020-05" db="EMBL/GenBank/DDBJ databases">
        <title>Phylogenomic resolution of chytrid fungi.</title>
        <authorList>
            <person name="Stajich J.E."/>
            <person name="Amses K."/>
            <person name="Simmons R."/>
            <person name="Seto K."/>
            <person name="Myers J."/>
            <person name="Bonds A."/>
            <person name="Quandt C.A."/>
            <person name="Barry K."/>
            <person name="Liu P."/>
            <person name="Grigoriev I."/>
            <person name="Longcore J.E."/>
            <person name="James T.Y."/>
        </authorList>
    </citation>
    <scope>NUCLEOTIDE SEQUENCE</scope>
    <source>
        <strain evidence="1">JEL0513</strain>
    </source>
</reference>
<comment type="caution">
    <text evidence="1">The sequence shown here is derived from an EMBL/GenBank/DDBJ whole genome shotgun (WGS) entry which is preliminary data.</text>
</comment>
<proteinExistence type="predicted"/>
<keyword evidence="2" id="KW-1185">Reference proteome</keyword>
<organism evidence="1 2">
    <name type="scientific">Physocladia obscura</name>
    <dbReference type="NCBI Taxonomy" id="109957"/>
    <lineage>
        <taxon>Eukaryota</taxon>
        <taxon>Fungi</taxon>
        <taxon>Fungi incertae sedis</taxon>
        <taxon>Chytridiomycota</taxon>
        <taxon>Chytridiomycota incertae sedis</taxon>
        <taxon>Chytridiomycetes</taxon>
        <taxon>Chytridiales</taxon>
        <taxon>Chytriomycetaceae</taxon>
        <taxon>Physocladia</taxon>
    </lineage>
</organism>